<protein>
    <recommendedName>
        <fullName evidence="5">Helix-turn-helix domain-containing protein</fullName>
    </recommendedName>
</protein>
<accession>A0A9X7WGY7</accession>
<reference evidence="1 3" key="1">
    <citation type="submission" date="2015-05" db="EMBL/GenBank/DDBJ databases">
        <title>Genome sequence of Mycobacterium heraklionense Davo strain.</title>
        <authorList>
            <person name="Greninger A.L."/>
            <person name="Cunningham G."/>
            <person name="Miller S."/>
        </authorList>
    </citation>
    <scope>NUCLEOTIDE SEQUENCE [LARGE SCALE GENOMIC DNA]</scope>
    <source>
        <strain evidence="1 3">Davo</strain>
    </source>
</reference>
<dbReference type="Proteomes" id="UP000825008">
    <property type="component" value="Chromosome"/>
</dbReference>
<evidence type="ECO:0000313" key="1">
    <source>
        <dbReference type="EMBL" id="KLO30565.1"/>
    </source>
</evidence>
<evidence type="ECO:0008006" key="5">
    <source>
        <dbReference type="Google" id="ProtNLM"/>
    </source>
</evidence>
<name>A0A9X7WGY7_9MYCO</name>
<dbReference type="OrthoDB" id="4330189at2"/>
<keyword evidence="3" id="KW-1185">Reference proteome</keyword>
<dbReference type="Proteomes" id="UP000036464">
    <property type="component" value="Unassembled WGS sequence"/>
</dbReference>
<evidence type="ECO:0000313" key="4">
    <source>
        <dbReference type="Proteomes" id="UP000825008"/>
    </source>
</evidence>
<dbReference type="EMBL" id="CP080997">
    <property type="protein sequence ID" value="QZA07045.1"/>
    <property type="molecule type" value="Genomic_DNA"/>
</dbReference>
<evidence type="ECO:0000313" key="3">
    <source>
        <dbReference type="Proteomes" id="UP000036464"/>
    </source>
</evidence>
<proteinExistence type="predicted"/>
<evidence type="ECO:0000313" key="2">
    <source>
        <dbReference type="EMBL" id="QZA07045.1"/>
    </source>
</evidence>
<dbReference type="RefSeq" id="WP_046302235.1">
    <property type="nucleotide sequence ID" value="NZ_CP080997.1"/>
</dbReference>
<dbReference type="EMBL" id="LDPO01000003">
    <property type="protein sequence ID" value="KLO30565.1"/>
    <property type="molecule type" value="Genomic_DNA"/>
</dbReference>
<organism evidence="2 4">
    <name type="scientific">Mycolicibacter heraklionensis</name>
    <dbReference type="NCBI Taxonomy" id="512402"/>
    <lineage>
        <taxon>Bacteria</taxon>
        <taxon>Bacillati</taxon>
        <taxon>Actinomycetota</taxon>
        <taxon>Actinomycetes</taxon>
        <taxon>Mycobacteriales</taxon>
        <taxon>Mycobacteriaceae</taxon>
        <taxon>Mycolicibacter</taxon>
    </lineage>
</organism>
<sequence>MSDTQCNIISRQVLLEWLGVSDSTERRKRKEGRSWPPHLMIAGKVCYRRSAVEDFIRAQEAICQKVISEAHGKASAVPEGQVRHAPRAEGIDSGAVRSAEVIG</sequence>
<dbReference type="AlphaFoldDB" id="A0A9X7WGY7"/>
<gene>
    <name evidence="1" type="ORF">ABW16_06585</name>
    <name evidence="2" type="ORF">K3U94_19075</name>
</gene>
<dbReference type="KEGG" id="mher:K3U94_19075"/>
<reference evidence="2" key="2">
    <citation type="submission" date="2021-08" db="EMBL/GenBank/DDBJ databases">
        <title>Whole genome sequencing of non-tuberculosis mycobacteria type-strains.</title>
        <authorList>
            <person name="Igarashi Y."/>
            <person name="Osugi A."/>
            <person name="Mitarai S."/>
        </authorList>
    </citation>
    <scope>NUCLEOTIDE SEQUENCE</scope>
    <source>
        <strain evidence="2">JCM 30995</strain>
    </source>
</reference>